<dbReference type="Pfam" id="PF13976">
    <property type="entry name" value="gag_pre-integrs"/>
    <property type="match status" value="1"/>
</dbReference>
<dbReference type="SUPFAM" id="SSF53098">
    <property type="entry name" value="Ribonuclease H-like"/>
    <property type="match status" value="1"/>
</dbReference>
<name>A0A8T3BL65_DENNO</name>
<dbReference type="AlphaFoldDB" id="A0A8T3BL65"/>
<dbReference type="PROSITE" id="PS50994">
    <property type="entry name" value="INTEGRASE"/>
    <property type="match status" value="1"/>
</dbReference>
<feature type="domain" description="Integrase catalytic" evidence="1">
    <location>
        <begin position="158"/>
        <end position="244"/>
    </location>
</feature>
<dbReference type="PANTHER" id="PTHR42648">
    <property type="entry name" value="TRANSPOSASE, PUTATIVE-RELATED"/>
    <property type="match status" value="1"/>
</dbReference>
<dbReference type="InterPro" id="IPR025724">
    <property type="entry name" value="GAG-pre-integrase_dom"/>
</dbReference>
<accession>A0A8T3BL65</accession>
<dbReference type="InterPro" id="IPR012337">
    <property type="entry name" value="RNaseH-like_sf"/>
</dbReference>
<dbReference type="GO" id="GO:0003676">
    <property type="term" value="F:nucleic acid binding"/>
    <property type="evidence" value="ECO:0007669"/>
    <property type="project" value="InterPro"/>
</dbReference>
<proteinExistence type="predicted"/>
<organism evidence="2 3">
    <name type="scientific">Dendrobium nobile</name>
    <name type="common">Orchid</name>
    <dbReference type="NCBI Taxonomy" id="94219"/>
    <lineage>
        <taxon>Eukaryota</taxon>
        <taxon>Viridiplantae</taxon>
        <taxon>Streptophyta</taxon>
        <taxon>Embryophyta</taxon>
        <taxon>Tracheophyta</taxon>
        <taxon>Spermatophyta</taxon>
        <taxon>Magnoliopsida</taxon>
        <taxon>Liliopsida</taxon>
        <taxon>Asparagales</taxon>
        <taxon>Orchidaceae</taxon>
        <taxon>Epidendroideae</taxon>
        <taxon>Malaxideae</taxon>
        <taxon>Dendrobiinae</taxon>
        <taxon>Dendrobium</taxon>
    </lineage>
</organism>
<comment type="caution">
    <text evidence="2">The sequence shown here is derived from an EMBL/GenBank/DDBJ whole genome shotgun (WGS) entry which is preliminary data.</text>
</comment>
<evidence type="ECO:0000259" key="1">
    <source>
        <dbReference type="PROSITE" id="PS50994"/>
    </source>
</evidence>
<evidence type="ECO:0000313" key="2">
    <source>
        <dbReference type="EMBL" id="KAI0515787.1"/>
    </source>
</evidence>
<dbReference type="InterPro" id="IPR001584">
    <property type="entry name" value="Integrase_cat-core"/>
</dbReference>
<dbReference type="InterPro" id="IPR036397">
    <property type="entry name" value="RNaseH_sf"/>
</dbReference>
<dbReference type="EMBL" id="JAGYWB010000007">
    <property type="protein sequence ID" value="KAI0515787.1"/>
    <property type="molecule type" value="Genomic_DNA"/>
</dbReference>
<keyword evidence="3" id="KW-1185">Reference proteome</keyword>
<dbReference type="Proteomes" id="UP000829196">
    <property type="component" value="Unassembled WGS sequence"/>
</dbReference>
<reference evidence="2" key="1">
    <citation type="journal article" date="2022" name="Front. Genet.">
        <title>Chromosome-Scale Assembly of the Dendrobium nobile Genome Provides Insights Into the Molecular Mechanism of the Biosynthesis of the Medicinal Active Ingredient of Dendrobium.</title>
        <authorList>
            <person name="Xu Q."/>
            <person name="Niu S.-C."/>
            <person name="Li K.-L."/>
            <person name="Zheng P.-J."/>
            <person name="Zhang X.-J."/>
            <person name="Jia Y."/>
            <person name="Liu Y."/>
            <person name="Niu Y.-X."/>
            <person name="Yu L.-H."/>
            <person name="Chen D.-F."/>
            <person name="Zhang G.-Q."/>
        </authorList>
    </citation>
    <scope>NUCLEOTIDE SEQUENCE</scope>
    <source>
        <tissue evidence="2">Leaf</tissue>
    </source>
</reference>
<protein>
    <recommendedName>
        <fullName evidence="1">Integrase catalytic domain-containing protein</fullName>
    </recommendedName>
</protein>
<dbReference type="Gene3D" id="3.30.420.10">
    <property type="entry name" value="Ribonuclease H-like superfamily/Ribonuclease H"/>
    <property type="match status" value="1"/>
</dbReference>
<gene>
    <name evidence="2" type="ORF">KFK09_008454</name>
</gene>
<sequence>MASNNHITHDWIIDSRASSHLTNNLDNGQQPSKYNGQDSVSIGDGRSIPIAHSGQGLLPTPTPSGFYIKDKRTNNTLSGPCSVGLYQLTSSHNNSQAFSAATTSSSRWHRRLGHLYQQVLSTISRYNRDLAIPLFNTFCSICKATKGHKLPVPTSLSHTYKPLEFIHMDVWGPSPITSNQGFKYYIVFIDDSTRFTWVSPLMFKSDVFSAFTSFHVVVEKQLSCTIKNIRSDGRTEFLNNKFRQ</sequence>
<dbReference type="InterPro" id="IPR039537">
    <property type="entry name" value="Retrotran_Ty1/copia-like"/>
</dbReference>
<dbReference type="OrthoDB" id="1436019at2759"/>
<dbReference type="GO" id="GO:0015074">
    <property type="term" value="P:DNA integration"/>
    <property type="evidence" value="ECO:0007669"/>
    <property type="project" value="InterPro"/>
</dbReference>
<evidence type="ECO:0000313" key="3">
    <source>
        <dbReference type="Proteomes" id="UP000829196"/>
    </source>
</evidence>
<dbReference type="PANTHER" id="PTHR42648:SF26">
    <property type="entry name" value="INTEGRASE CATALYTIC DOMAIN-CONTAINING PROTEIN"/>
    <property type="match status" value="1"/>
</dbReference>